<dbReference type="GO" id="GO:0016787">
    <property type="term" value="F:hydrolase activity"/>
    <property type="evidence" value="ECO:0007669"/>
    <property type="project" value="UniProtKB-KW"/>
</dbReference>
<keyword evidence="1" id="KW-0732">Signal</keyword>
<dbReference type="Gene3D" id="3.40.50.1820">
    <property type="entry name" value="alpha/beta hydrolase"/>
    <property type="match status" value="1"/>
</dbReference>
<accession>A0A7K3WUX4</accession>
<feature type="chain" id="PRO_5029643435" evidence="1">
    <location>
        <begin position="22"/>
        <end position="288"/>
    </location>
</feature>
<dbReference type="InterPro" id="IPR050261">
    <property type="entry name" value="FrsA_esterase"/>
</dbReference>
<dbReference type="AlphaFoldDB" id="A0A7K3WUX4"/>
<dbReference type="EMBL" id="JAAGVY010000031">
    <property type="protein sequence ID" value="NEN24712.1"/>
    <property type="molecule type" value="Genomic_DNA"/>
</dbReference>
<evidence type="ECO:0000313" key="3">
    <source>
        <dbReference type="EMBL" id="NEN24712.1"/>
    </source>
</evidence>
<evidence type="ECO:0000313" key="4">
    <source>
        <dbReference type="Proteomes" id="UP000486602"/>
    </source>
</evidence>
<reference evidence="3 4" key="1">
    <citation type="submission" date="2020-02" db="EMBL/GenBank/DDBJ databases">
        <title>Out from the shadows clarifying the taxonomy of the family Cryomorphaceae and related taxa by utilizing the GTDB taxonomic framework.</title>
        <authorList>
            <person name="Bowman J.P."/>
        </authorList>
    </citation>
    <scope>NUCLEOTIDE SEQUENCE [LARGE SCALE GENOMIC DNA]</scope>
    <source>
        <strain evidence="3 4">QSSC 1-22</strain>
    </source>
</reference>
<dbReference type="PROSITE" id="PS51257">
    <property type="entry name" value="PROKAR_LIPOPROTEIN"/>
    <property type="match status" value="1"/>
</dbReference>
<gene>
    <name evidence="3" type="ORF">G3O08_14490</name>
</gene>
<dbReference type="InterPro" id="IPR029058">
    <property type="entry name" value="AB_hydrolase_fold"/>
</dbReference>
<dbReference type="Pfam" id="PF01738">
    <property type="entry name" value="DLH"/>
    <property type="match status" value="1"/>
</dbReference>
<dbReference type="Proteomes" id="UP000486602">
    <property type="component" value="Unassembled WGS sequence"/>
</dbReference>
<sequence length="288" mass="31501">MKTIYKSLISILFITSLFSCGDGTKDDASETEDPKETAQIKQPVNVTGREVSYSTDSVKMNGYIAYDSSFEGKRAGILIIHEWWGHTDYVRKRAEMLAELGYVGFAIDMYGDGKKADHPDDAMKYMKMVMQNMDGAKARFDAAYKQLASDPHVDPENISAIGYCFGGAVALSMANAGEPLDGIAIFHSSVQVAIPPSDKLQAKILVQNGAADPMISPESVTVFKNEMDSLGADYEYISYAGAQHGYTNPGATELGQKFNMPISYNLEADTTSWNKLKIFLGDLYPSGK</sequence>
<protein>
    <submittedName>
        <fullName evidence="3">Dienelactone hydrolase family protein</fullName>
    </submittedName>
</protein>
<keyword evidence="4" id="KW-1185">Reference proteome</keyword>
<evidence type="ECO:0000256" key="1">
    <source>
        <dbReference type="SAM" id="SignalP"/>
    </source>
</evidence>
<dbReference type="PANTHER" id="PTHR22946:SF0">
    <property type="entry name" value="DIENELACTONE HYDROLASE DOMAIN-CONTAINING PROTEIN"/>
    <property type="match status" value="1"/>
</dbReference>
<evidence type="ECO:0000259" key="2">
    <source>
        <dbReference type="Pfam" id="PF01738"/>
    </source>
</evidence>
<comment type="caution">
    <text evidence="3">The sequence shown here is derived from an EMBL/GenBank/DDBJ whole genome shotgun (WGS) entry which is preliminary data.</text>
</comment>
<feature type="domain" description="Dienelactone hydrolase" evidence="2">
    <location>
        <begin position="61"/>
        <end position="281"/>
    </location>
</feature>
<name>A0A7K3WUX4_9FLAO</name>
<keyword evidence="3" id="KW-0378">Hydrolase</keyword>
<dbReference type="SUPFAM" id="SSF53474">
    <property type="entry name" value="alpha/beta-Hydrolases"/>
    <property type="match status" value="1"/>
</dbReference>
<dbReference type="RefSeq" id="WP_163286105.1">
    <property type="nucleotide sequence ID" value="NZ_JAAGVY010000031.1"/>
</dbReference>
<dbReference type="InterPro" id="IPR002925">
    <property type="entry name" value="Dienelactn_hydro"/>
</dbReference>
<feature type="signal peptide" evidence="1">
    <location>
        <begin position="1"/>
        <end position="21"/>
    </location>
</feature>
<proteinExistence type="predicted"/>
<organism evidence="3 4">
    <name type="scientific">Cryomorpha ignava</name>
    <dbReference type="NCBI Taxonomy" id="101383"/>
    <lineage>
        <taxon>Bacteria</taxon>
        <taxon>Pseudomonadati</taxon>
        <taxon>Bacteroidota</taxon>
        <taxon>Flavobacteriia</taxon>
        <taxon>Flavobacteriales</taxon>
        <taxon>Cryomorphaceae</taxon>
        <taxon>Cryomorpha</taxon>
    </lineage>
</organism>
<dbReference type="PANTHER" id="PTHR22946">
    <property type="entry name" value="DIENELACTONE HYDROLASE DOMAIN-CONTAINING PROTEIN-RELATED"/>
    <property type="match status" value="1"/>
</dbReference>